<evidence type="ECO:0000313" key="1">
    <source>
        <dbReference type="EMBL" id="APF19593.1"/>
    </source>
</evidence>
<evidence type="ECO:0000313" key="2">
    <source>
        <dbReference type="Proteomes" id="UP000183868"/>
    </source>
</evidence>
<sequence length="110" mass="12631">MLYSSEFGLNLKADQVARTEILKIKNAQIRPAPAALWMEPLTLTKAATKINRNARKVFSRRLQSSQKMNKQIILSNHREQRMLKIKLPGEVERSELFPTVIDISRLSINS</sequence>
<organism evidence="1 2">
    <name type="scientific">Caldithrix abyssi DSM 13497</name>
    <dbReference type="NCBI Taxonomy" id="880073"/>
    <lineage>
        <taxon>Bacteria</taxon>
        <taxon>Pseudomonadati</taxon>
        <taxon>Calditrichota</taxon>
        <taxon>Calditrichia</taxon>
        <taxon>Calditrichales</taxon>
        <taxon>Calditrichaceae</taxon>
        <taxon>Caldithrix</taxon>
    </lineage>
</organism>
<reference evidence="1 2" key="1">
    <citation type="submission" date="2016-11" db="EMBL/GenBank/DDBJ databases">
        <title>Genomic analysis of Caldithrix abyssi and proposal of a novel bacterial phylum Caldithrichaeota.</title>
        <authorList>
            <person name="Kublanov I."/>
            <person name="Sigalova O."/>
            <person name="Gavrilov S."/>
            <person name="Lebedinsky A."/>
            <person name="Ivanova N."/>
            <person name="Daum C."/>
            <person name="Reddy T."/>
            <person name="Klenk H.P."/>
            <person name="Goker M."/>
            <person name="Reva O."/>
            <person name="Miroshnichenko M."/>
            <person name="Kyprides N."/>
            <person name="Woyke T."/>
            <person name="Gelfand M."/>
        </authorList>
    </citation>
    <scope>NUCLEOTIDE SEQUENCE [LARGE SCALE GENOMIC DNA]</scope>
    <source>
        <strain evidence="1 2">LF13</strain>
    </source>
</reference>
<dbReference type="EMBL" id="CP018099">
    <property type="protein sequence ID" value="APF19593.1"/>
    <property type="molecule type" value="Genomic_DNA"/>
</dbReference>
<gene>
    <name evidence="1" type="ORF">Cabys_2845</name>
</gene>
<name>A0A1J1CBF5_CALAY</name>
<proteinExistence type="predicted"/>
<protein>
    <submittedName>
        <fullName evidence="1">Uncharacterized protein</fullName>
    </submittedName>
</protein>
<dbReference type="KEGG" id="caby:Cabys_2845"/>
<dbReference type="Proteomes" id="UP000183868">
    <property type="component" value="Chromosome"/>
</dbReference>
<dbReference type="AlphaFoldDB" id="A0A1J1CBF5"/>
<accession>A0A1J1CBF5</accession>